<sequence length="1706" mass="175931">MSRPPPPSCWRVTCSTAAWDSPAPCPGHHFPAAGGLPAALQPWDLQLRVPATTSQLLEGYLQHCSLGTSSSVSRPPPPSCWRVTCSTAAWVSPAPCPSRHLPAAGGLPAALQPWDLQFRVRLPPPSCWRVACSTAALGPPAPCPSRQLLEGYLQHCSLGLSSSVSRPPPPSCWRVTCSTAALGPPAPCPGRHLPAAGGLPAALHPWDLQLRVRLPPPSCWRVTCSTAALGPPAPCPCRHLPAAGGLPAALQPWHLQLRVPAATSQLLEGYLQHCSLRTSSSVCSTAAWDSPSPCPGRHLPEGYLQHCSLGTSSSVSRPPPPSCWRVTCSTAALGPPAPCPGRHLPAAGGLPAALQLWDLQLRVPAATSQLLEGYLQHCSLGLSSSVSRPPPPSCWRVTCSTAALGPPAPCPGYHLPAAGGLPAALQPGDLQLRVLAATSQLLEGYLQHCSLGFSSSVSLPPPPSCWRVTCSTAAWDSPAPCPGRHLPAAGGLPAALQPGTLQLRVPFATSQLLEGYLQHCSLGTSSSVSRPPPPSCWRVTCSSAALGPPAPCPGYHLPAAGGLPAALQPGDLQLRVPAATSQLLEGFLQHCSLGFSSSVSRPPPPSCWRVTCSTAALGPPVPCPAATSQLLEGCLQHCSLRTSSSVSQPLAAGGLPAALQPGTLQLRLRVPPATSQLLEGYLQHCSHRTSSSVSCRLLPPAGGLAAALQPGTLHLRVPAATCWRVTCSTAALGPPAPCPGRHLPAAGELPAALQPWDLQLRVPAATSQLLEGYLKHCSLGTSSSVSRPPPPSCWRVTCSTAAWVSPAPCPGRHLPAAGGLPAALQPGTLQLRVPAATSQLLEGYLQHCSLGLSSSVSRSPPPSCWRVTCSTAALGPPAPCPGRHLPAAGGLPAALQPWDLQLRVPAATSQLLEGYLQHCSLGTSSSVFRPPHPSCWRVTCSTAALGPPAPCPGRHIPAAGGLPAALQPWHLQLRVPAATSQLLEGYLQHCSLGTSSSVSGCHLPAAGGLPAALQPWDLLLRVPAATSQLLEGYLQHCSLRTSSSVSWPPPASCWRVTCSTAALGPPAPCPGRHLPAAGGLPSALQPGTLQLRVPAATSQLLEGYVQHCSLGTSSSVSRLPPPSCWRVTCSLGTSSSVSRPPPPSCWRVTCSTAALGPPAPCPGRHLPAAGGLPAALQPWDLQLRVRLPPPSCWRVTCSTAALGPPAPCPGRHLPAAGGLPAALQPWDLQLRVPAATSQLLEGYLQHCSLGTSSSVSRPPPPSCWRVTCSTAALGPPAPCPGRHLPAAGGLPAALQPWDLQLRVPAATSQLLEGYLQHCNLGTSSSVSRPPHPSCWRVTCSTAALGAPAPCPGRHIPAAGGLPAALHPWHLQLRVPAATSQLLEGYLQHCSLGTSSSVSGCHLPAAGGLPAALQPWDLLLRVPTTTSQLLEGYLQHCSLRTSSSVSRPPPASCWRVTCSTAALGPPAPCPGRHLPAAGGLPSALSLGLSSSVSRPPPPSCWRVTCSTAALGPPAPCPGCHLPVAGGLPAALGPPAPCPGRHLPAAGGLPAALQPWDLQLRVPAATSQLLEGYLQHCTLGTFSSVSGCHLPAAGGLPAALQPWDLQLRVPAATSQLLEGYLQHCSLGTSSSVSRPPPPSCWRVTCSTAAWDSTAESQRRVIPKACILNVSAVLSCWSRTRTSKTPAVPWRPAGLSQRSFCSGWSSSWT</sequence>
<comment type="caution">
    <text evidence="1">The sequence shown here is derived from an EMBL/GenBank/DDBJ whole genome shotgun (WGS) entry which is preliminary data.</text>
</comment>
<protein>
    <submittedName>
        <fullName evidence="1">Uncharacterized protein</fullName>
    </submittedName>
</protein>
<dbReference type="EMBL" id="JANPWB010000004">
    <property type="protein sequence ID" value="KAJ1192166.1"/>
    <property type="molecule type" value="Genomic_DNA"/>
</dbReference>
<dbReference type="Proteomes" id="UP001066276">
    <property type="component" value="Chromosome 2_2"/>
</dbReference>
<evidence type="ECO:0000313" key="1">
    <source>
        <dbReference type="EMBL" id="KAJ1192166.1"/>
    </source>
</evidence>
<gene>
    <name evidence="1" type="ORF">NDU88_001478</name>
</gene>
<accession>A0AAV7UU53</accession>
<name>A0AAV7UU53_PLEWA</name>
<reference evidence="1" key="1">
    <citation type="journal article" date="2022" name="bioRxiv">
        <title>Sequencing and chromosome-scale assembly of the giantPleurodeles waltlgenome.</title>
        <authorList>
            <person name="Brown T."/>
            <person name="Elewa A."/>
            <person name="Iarovenko S."/>
            <person name="Subramanian E."/>
            <person name="Araus A.J."/>
            <person name="Petzold A."/>
            <person name="Susuki M."/>
            <person name="Suzuki K.-i.T."/>
            <person name="Hayashi T."/>
            <person name="Toyoda A."/>
            <person name="Oliveira C."/>
            <person name="Osipova E."/>
            <person name="Leigh N.D."/>
            <person name="Simon A."/>
            <person name="Yun M.H."/>
        </authorList>
    </citation>
    <scope>NUCLEOTIDE SEQUENCE</scope>
    <source>
        <strain evidence="1">20211129_DDA</strain>
        <tissue evidence="1">Liver</tissue>
    </source>
</reference>
<keyword evidence="2" id="KW-1185">Reference proteome</keyword>
<organism evidence="1 2">
    <name type="scientific">Pleurodeles waltl</name>
    <name type="common">Iberian ribbed newt</name>
    <dbReference type="NCBI Taxonomy" id="8319"/>
    <lineage>
        <taxon>Eukaryota</taxon>
        <taxon>Metazoa</taxon>
        <taxon>Chordata</taxon>
        <taxon>Craniata</taxon>
        <taxon>Vertebrata</taxon>
        <taxon>Euteleostomi</taxon>
        <taxon>Amphibia</taxon>
        <taxon>Batrachia</taxon>
        <taxon>Caudata</taxon>
        <taxon>Salamandroidea</taxon>
        <taxon>Salamandridae</taxon>
        <taxon>Pleurodelinae</taxon>
        <taxon>Pleurodeles</taxon>
    </lineage>
</organism>
<evidence type="ECO:0000313" key="2">
    <source>
        <dbReference type="Proteomes" id="UP001066276"/>
    </source>
</evidence>
<proteinExistence type="predicted"/>